<keyword evidence="4" id="KW-0812">Transmembrane</keyword>
<dbReference type="PANTHER" id="PTHR45712:SF1">
    <property type="entry name" value="NEPHROCAN"/>
    <property type="match status" value="1"/>
</dbReference>
<dbReference type="Pfam" id="PF13855">
    <property type="entry name" value="LRR_8"/>
    <property type="match status" value="1"/>
</dbReference>
<dbReference type="Proteomes" id="UP001642464">
    <property type="component" value="Unassembled WGS sequence"/>
</dbReference>
<dbReference type="InterPro" id="IPR032675">
    <property type="entry name" value="LRR_dom_sf"/>
</dbReference>
<keyword evidence="2" id="KW-0677">Repeat</keyword>
<evidence type="ECO:0000256" key="1">
    <source>
        <dbReference type="ARBA" id="ARBA00022614"/>
    </source>
</evidence>
<feature type="transmembrane region" description="Helical" evidence="4">
    <location>
        <begin position="275"/>
        <end position="294"/>
    </location>
</feature>
<feature type="chain" id="PRO_5047356748" evidence="5">
    <location>
        <begin position="25"/>
        <end position="1496"/>
    </location>
</feature>
<feature type="transmembrane region" description="Helical" evidence="4">
    <location>
        <begin position="486"/>
        <end position="507"/>
    </location>
</feature>
<evidence type="ECO:0000256" key="5">
    <source>
        <dbReference type="SAM" id="SignalP"/>
    </source>
</evidence>
<sequence>MMRSHSWLIGEYALSLLMLLRLRASTSFHILALCIRGSLTVRTEKFFKLQVEINEPEEGPCQTVCVKPSATSSAQGVYQLLVSPAVSQLWTRLDHAHYVVSTNKECNEGAQELSKSISSNATVVPWVDAEQPLTRSSLQIYVNPVLEARLRQHMQAAYLCAWPEGGASECVCELQRNEANGLHVVERLASLLPAAAFEQVMAMQLGMERRCPATAILDALHIALLLLVVVVLMTVIEALWGMKAASQGEISNTPELPEELAKLVQLKTSWEHFKIGFGWSAGFVSCLMSLQTATLASITKSDVSEVMVWLVTFFPCLLAILASFRLLNLLCKKQLAHLCLRQKVQLTTPGVSKRIDRILAVGLAVYALMVVGCAATVGWRGVQVVLVALIGPTWTLVKALSTATELEEQLKQIQVHCETLWSGTKVPKVKQVTWNAMIAEARSGKVFWKVLESSTSEDEDQEDHDFNLLRDFTWHRRAVWRDASKSGFFIVPGFAAVISAFLGVSLLQGSLYGCSVGQLSNLQLATDLHSLHFQPYQRKYSVFMDTSFNQVAVLGTAKVSATRFISFQQPESAASNASATSNTTEKLNDEGVGLEEIQLSQALVPRIATVRVQGVRPSLDPTEFAIRFSPLRTLPFLVTLTADSFSAKVAWSTLPGSILSLPEGLGSFDMTVTLVDFHLGLPVCNESKLETLQWTVFEQRHDNESCDSRCNDELYCLASFRGHGGCYFAFNNYQSLESGGSISEASLSGSLRRLSGSLSGCVPDCGQALKAEQHKIHFRGIHPDWQGNSGQLTFALQLEVGEQRFESDFGAMDLHRGVPLVSDAIVQVVAMMKNGTKVSIGYTLRTAHSDITVVIHEYDPTEVKKLQLLVLPVLADKAFTAEWKDPKLQIQETEMKSLGFSESTRCIESSLLQNRYNACGSGPLKDLPISMALDPWISSFTPKPFTVALRKDSTTQGTFPTIEQKLKVAWDGVDAPAAWAAKRKACELLTMSSEVNESVAASADALCGLMKSKCFGQVEELMRDSQFGAPWQSDALLLASKSFHSVGCCHKHGQCSLKWSYEHGKLRLENTQAQVSLNSFMEFLGQTLSAGNELSSQAGSFPLDFLKLVTKKVWLMPPLESILAAEVATWHSRMPKELLVGMIEAGNGEAANFSAEQAQEIFEKVTTLEVEQLRGAAQLKDVLVALRLAGNLSTVSVNCDDCGTHKAPKAEHWQQLTATLCHVESINIFNFDLGRLAPWSCDETSRVQTLGLYGDRITELPDELFQGTWSYLKELYLNGNKIKELGPKLFHQTPHVETLRLNDNQLSTLPEAVFAKLPKLKALDLGSNSQLQKLPPKVFQGLASLRKLSLQFTGLTELPDELFRNLTNLRELDLQANQLRQLPSICDSEKWEEDESDDEPGQSEGGHEGEKWEEDENADEPGQSEGGHEGEKWEEDENADEPGQSEGGHEGEKWVEDENDDEPGQSEGGYEGEKWEEDENNDGHGQSEGGPVRCIT</sequence>
<keyword evidence="4" id="KW-1133">Transmembrane helix</keyword>
<keyword evidence="5" id="KW-0732">Signal</keyword>
<dbReference type="SMART" id="SM00369">
    <property type="entry name" value="LRR_TYP"/>
    <property type="match status" value="6"/>
</dbReference>
<dbReference type="Gene3D" id="3.80.10.10">
    <property type="entry name" value="Ribonuclease Inhibitor"/>
    <property type="match status" value="1"/>
</dbReference>
<feature type="transmembrane region" description="Helical" evidence="4">
    <location>
        <begin position="358"/>
        <end position="377"/>
    </location>
</feature>
<dbReference type="InterPro" id="IPR050333">
    <property type="entry name" value="SLRP"/>
</dbReference>
<keyword evidence="7" id="KW-1185">Reference proteome</keyword>
<evidence type="ECO:0000256" key="4">
    <source>
        <dbReference type="SAM" id="Phobius"/>
    </source>
</evidence>
<proteinExistence type="predicted"/>
<dbReference type="PANTHER" id="PTHR45712">
    <property type="entry name" value="AGAP008170-PA"/>
    <property type="match status" value="1"/>
</dbReference>
<feature type="signal peptide" evidence="5">
    <location>
        <begin position="1"/>
        <end position="24"/>
    </location>
</feature>
<dbReference type="PROSITE" id="PS51450">
    <property type="entry name" value="LRR"/>
    <property type="match status" value="2"/>
</dbReference>
<dbReference type="EMBL" id="CAXAMM010026247">
    <property type="protein sequence ID" value="CAK9058529.1"/>
    <property type="molecule type" value="Genomic_DNA"/>
</dbReference>
<feature type="region of interest" description="Disordered" evidence="3">
    <location>
        <begin position="1389"/>
        <end position="1496"/>
    </location>
</feature>
<accession>A0ABP0N4I2</accession>
<dbReference type="InterPro" id="IPR003591">
    <property type="entry name" value="Leu-rich_rpt_typical-subtyp"/>
</dbReference>
<keyword evidence="4" id="KW-0472">Membrane</keyword>
<gene>
    <name evidence="6" type="ORF">SCF082_LOCUS31180</name>
</gene>
<name>A0ABP0N4I2_9DINO</name>
<feature type="transmembrane region" description="Helical" evidence="4">
    <location>
        <begin position="306"/>
        <end position="327"/>
    </location>
</feature>
<protein>
    <submittedName>
        <fullName evidence="6">Leucine-rich repeat-containing protein 15 (Leucine-rich repeat protein induced by beta-amyloid homolog) (HLib)</fullName>
    </submittedName>
</protein>
<evidence type="ECO:0000313" key="7">
    <source>
        <dbReference type="Proteomes" id="UP001642464"/>
    </source>
</evidence>
<feature type="transmembrane region" description="Helical" evidence="4">
    <location>
        <begin position="383"/>
        <end position="401"/>
    </location>
</feature>
<dbReference type="InterPro" id="IPR001611">
    <property type="entry name" value="Leu-rich_rpt"/>
</dbReference>
<evidence type="ECO:0000256" key="3">
    <source>
        <dbReference type="SAM" id="MobiDB-lite"/>
    </source>
</evidence>
<evidence type="ECO:0000256" key="2">
    <source>
        <dbReference type="ARBA" id="ARBA00022737"/>
    </source>
</evidence>
<feature type="transmembrane region" description="Helical" evidence="4">
    <location>
        <begin position="219"/>
        <end position="240"/>
    </location>
</feature>
<evidence type="ECO:0000313" key="6">
    <source>
        <dbReference type="EMBL" id="CAK9058529.1"/>
    </source>
</evidence>
<feature type="compositionally biased region" description="Acidic residues" evidence="3">
    <location>
        <begin position="1390"/>
        <end position="1401"/>
    </location>
</feature>
<comment type="caution">
    <text evidence="6">The sequence shown here is derived from an EMBL/GenBank/DDBJ whole genome shotgun (WGS) entry which is preliminary data.</text>
</comment>
<reference evidence="6 7" key="1">
    <citation type="submission" date="2024-02" db="EMBL/GenBank/DDBJ databases">
        <authorList>
            <person name="Chen Y."/>
            <person name="Shah S."/>
            <person name="Dougan E. K."/>
            <person name="Thang M."/>
            <person name="Chan C."/>
        </authorList>
    </citation>
    <scope>NUCLEOTIDE SEQUENCE [LARGE SCALE GENOMIC DNA]</scope>
</reference>
<keyword evidence="1" id="KW-0433">Leucine-rich repeat</keyword>
<dbReference type="SUPFAM" id="SSF52058">
    <property type="entry name" value="L domain-like"/>
    <property type="match status" value="1"/>
</dbReference>
<organism evidence="6 7">
    <name type="scientific">Durusdinium trenchii</name>
    <dbReference type="NCBI Taxonomy" id="1381693"/>
    <lineage>
        <taxon>Eukaryota</taxon>
        <taxon>Sar</taxon>
        <taxon>Alveolata</taxon>
        <taxon>Dinophyceae</taxon>
        <taxon>Suessiales</taxon>
        <taxon>Symbiodiniaceae</taxon>
        <taxon>Durusdinium</taxon>
    </lineage>
</organism>
<feature type="compositionally biased region" description="Basic and acidic residues" evidence="3">
    <location>
        <begin position="1447"/>
        <end position="1456"/>
    </location>
</feature>